<dbReference type="EMBL" id="CACRSY010000014">
    <property type="protein sequence ID" value="VYT18063.1"/>
    <property type="molecule type" value="Genomic_DNA"/>
</dbReference>
<organism evidence="7">
    <name type="scientific">Blautia hansenii</name>
    <name type="common">Ruminococcus hansenii</name>
    <dbReference type="NCBI Taxonomy" id="1322"/>
    <lineage>
        <taxon>Bacteria</taxon>
        <taxon>Bacillati</taxon>
        <taxon>Bacillota</taxon>
        <taxon>Clostridia</taxon>
        <taxon>Lachnospirales</taxon>
        <taxon>Lachnospiraceae</taxon>
        <taxon>Blautia</taxon>
    </lineage>
</organism>
<dbReference type="InterPro" id="IPR036759">
    <property type="entry name" value="TPK_catalytic_sf"/>
</dbReference>
<keyword evidence="2" id="KW-0547">Nucleotide-binding</keyword>
<keyword evidence="3 7" id="KW-0418">Kinase</keyword>
<dbReference type="GO" id="GO:0006772">
    <property type="term" value="P:thiamine metabolic process"/>
    <property type="evidence" value="ECO:0007669"/>
    <property type="project" value="UniProtKB-UniRule"/>
</dbReference>
<sequence length="216" mass="24595">MNTVLICGGFLEEETAKRALEKIKPDCIIGIDKGLEFCYRNQIYPQYILGDFDSIDKKVLDFYENQKEIPVQRYKPEKDATDARIGLELALKLGSKRIFLLGATGGRLDHYMGNLQSLQVPLKYGAKAWIIDSQNVITVWDSSFSVKKQDSFGKYISFLAMSEKVEGITLKGFKYPLLKYTMTNDDGIGISNEIQEDTAYVEFERGILLMIMSRDK</sequence>
<dbReference type="PANTHER" id="PTHR41299:SF1">
    <property type="entry name" value="THIAMINE PYROPHOSPHOKINASE"/>
    <property type="match status" value="1"/>
</dbReference>
<dbReference type="Pfam" id="PF04263">
    <property type="entry name" value="TPK_catalytic"/>
    <property type="match status" value="1"/>
</dbReference>
<feature type="domain" description="Thiamin pyrophosphokinase thiamin-binding" evidence="6">
    <location>
        <begin position="133"/>
        <end position="209"/>
    </location>
</feature>
<dbReference type="Pfam" id="PF04265">
    <property type="entry name" value="TPK_B1_binding"/>
    <property type="match status" value="1"/>
</dbReference>
<dbReference type="InterPro" id="IPR007371">
    <property type="entry name" value="TPK_catalytic"/>
</dbReference>
<evidence type="ECO:0000256" key="2">
    <source>
        <dbReference type="ARBA" id="ARBA00022741"/>
    </source>
</evidence>
<evidence type="ECO:0000259" key="6">
    <source>
        <dbReference type="SMART" id="SM00983"/>
    </source>
</evidence>
<dbReference type="SUPFAM" id="SSF63999">
    <property type="entry name" value="Thiamin pyrophosphokinase, catalytic domain"/>
    <property type="match status" value="1"/>
</dbReference>
<evidence type="ECO:0000256" key="4">
    <source>
        <dbReference type="ARBA" id="ARBA00022840"/>
    </source>
</evidence>
<evidence type="ECO:0000256" key="3">
    <source>
        <dbReference type="ARBA" id="ARBA00022777"/>
    </source>
</evidence>
<dbReference type="GO" id="GO:0004788">
    <property type="term" value="F:thiamine diphosphokinase activity"/>
    <property type="evidence" value="ECO:0007669"/>
    <property type="project" value="UniProtKB-UniRule"/>
</dbReference>
<reference evidence="7" key="1">
    <citation type="submission" date="2019-11" db="EMBL/GenBank/DDBJ databases">
        <authorList>
            <person name="Feng L."/>
        </authorList>
    </citation>
    <scope>NUCLEOTIDE SEQUENCE</scope>
    <source>
        <strain evidence="7">BhanseniiLFYP23</strain>
    </source>
</reference>
<dbReference type="InterPro" id="IPR006282">
    <property type="entry name" value="Thi_PPkinase"/>
</dbReference>
<evidence type="ECO:0000256" key="1">
    <source>
        <dbReference type="ARBA" id="ARBA00022679"/>
    </source>
</evidence>
<dbReference type="SUPFAM" id="SSF63862">
    <property type="entry name" value="Thiamin pyrophosphokinase, substrate-binding domain"/>
    <property type="match status" value="1"/>
</dbReference>
<dbReference type="PANTHER" id="PTHR41299">
    <property type="entry name" value="THIAMINE PYROPHOSPHOKINASE"/>
    <property type="match status" value="1"/>
</dbReference>
<dbReference type="Gene3D" id="3.40.50.10240">
    <property type="entry name" value="Thiamin pyrophosphokinase, catalytic domain"/>
    <property type="match status" value="1"/>
</dbReference>
<accession>A0A6N2UM44</accession>
<proteinExistence type="predicted"/>
<gene>
    <name evidence="7" type="primary">thiN</name>
    <name evidence="7" type="ORF">BHLFYP23_00488</name>
</gene>
<dbReference type="AlphaFoldDB" id="A0A6N2UM44"/>
<dbReference type="GO" id="GO:0030975">
    <property type="term" value="F:thiamine binding"/>
    <property type="evidence" value="ECO:0007669"/>
    <property type="project" value="InterPro"/>
</dbReference>
<dbReference type="GO" id="GO:0005524">
    <property type="term" value="F:ATP binding"/>
    <property type="evidence" value="ECO:0007669"/>
    <property type="project" value="UniProtKB-KW"/>
</dbReference>
<dbReference type="RefSeq" id="WP_156342500.1">
    <property type="nucleotide sequence ID" value="NZ_CACRSY010000014.1"/>
</dbReference>
<name>A0A6N2UM44_BLAHA</name>
<evidence type="ECO:0000313" key="7">
    <source>
        <dbReference type="EMBL" id="VYT18063.1"/>
    </source>
</evidence>
<dbReference type="GO" id="GO:0009229">
    <property type="term" value="P:thiamine diphosphate biosynthetic process"/>
    <property type="evidence" value="ECO:0007669"/>
    <property type="project" value="InterPro"/>
</dbReference>
<keyword evidence="1 7" id="KW-0808">Transferase</keyword>
<dbReference type="InterPro" id="IPR036371">
    <property type="entry name" value="TPK_B1-bd_sf"/>
</dbReference>
<protein>
    <recommendedName>
        <fullName evidence="5">Thiamine diphosphokinase</fullName>
        <ecNumber evidence="5">2.7.6.2</ecNumber>
    </recommendedName>
</protein>
<dbReference type="CDD" id="cd07995">
    <property type="entry name" value="TPK"/>
    <property type="match status" value="1"/>
</dbReference>
<dbReference type="InterPro" id="IPR007373">
    <property type="entry name" value="Thiamin_PyroPKinase_B1-bd"/>
</dbReference>
<dbReference type="EC" id="2.7.6.2" evidence="5"/>
<dbReference type="GO" id="GO:0016301">
    <property type="term" value="F:kinase activity"/>
    <property type="evidence" value="ECO:0007669"/>
    <property type="project" value="UniProtKB-KW"/>
</dbReference>
<evidence type="ECO:0000256" key="5">
    <source>
        <dbReference type="NCBIfam" id="TIGR01378"/>
    </source>
</evidence>
<dbReference type="NCBIfam" id="TIGR01378">
    <property type="entry name" value="thi_PPkinase"/>
    <property type="match status" value="1"/>
</dbReference>
<dbReference type="InterPro" id="IPR053149">
    <property type="entry name" value="TPK"/>
</dbReference>
<dbReference type="SMART" id="SM00983">
    <property type="entry name" value="TPK_B1_binding"/>
    <property type="match status" value="1"/>
</dbReference>
<keyword evidence="4" id="KW-0067">ATP-binding</keyword>